<name>A0AA38CGF5_TAXCH</name>
<organism evidence="1 2">
    <name type="scientific">Taxus chinensis</name>
    <name type="common">Chinese yew</name>
    <name type="synonym">Taxus wallichiana var. chinensis</name>
    <dbReference type="NCBI Taxonomy" id="29808"/>
    <lineage>
        <taxon>Eukaryota</taxon>
        <taxon>Viridiplantae</taxon>
        <taxon>Streptophyta</taxon>
        <taxon>Embryophyta</taxon>
        <taxon>Tracheophyta</taxon>
        <taxon>Spermatophyta</taxon>
        <taxon>Pinopsida</taxon>
        <taxon>Pinidae</taxon>
        <taxon>Conifers II</taxon>
        <taxon>Cupressales</taxon>
        <taxon>Taxaceae</taxon>
        <taxon>Taxus</taxon>
    </lineage>
</organism>
<protein>
    <submittedName>
        <fullName evidence="1">Uncharacterized protein</fullName>
    </submittedName>
</protein>
<evidence type="ECO:0000313" key="1">
    <source>
        <dbReference type="EMBL" id="KAH9296587.1"/>
    </source>
</evidence>
<dbReference type="AlphaFoldDB" id="A0AA38CGF5"/>
<evidence type="ECO:0000313" key="2">
    <source>
        <dbReference type="Proteomes" id="UP000824469"/>
    </source>
</evidence>
<feature type="non-terminal residue" evidence="1">
    <location>
        <position position="70"/>
    </location>
</feature>
<dbReference type="EMBL" id="JAHRHJ020000011">
    <property type="protein sequence ID" value="KAH9296587.1"/>
    <property type="molecule type" value="Genomic_DNA"/>
</dbReference>
<proteinExistence type="predicted"/>
<keyword evidence="2" id="KW-1185">Reference proteome</keyword>
<comment type="caution">
    <text evidence="1">The sequence shown here is derived from an EMBL/GenBank/DDBJ whole genome shotgun (WGS) entry which is preliminary data.</text>
</comment>
<accession>A0AA38CGF5</accession>
<dbReference type="Proteomes" id="UP000824469">
    <property type="component" value="Unassembled WGS sequence"/>
</dbReference>
<feature type="non-terminal residue" evidence="1">
    <location>
        <position position="1"/>
    </location>
</feature>
<gene>
    <name evidence="1" type="ORF">KI387_040175</name>
</gene>
<reference evidence="1 2" key="1">
    <citation type="journal article" date="2021" name="Nat. Plants">
        <title>The Taxus genome provides insights into paclitaxel biosynthesis.</title>
        <authorList>
            <person name="Xiong X."/>
            <person name="Gou J."/>
            <person name="Liao Q."/>
            <person name="Li Y."/>
            <person name="Zhou Q."/>
            <person name="Bi G."/>
            <person name="Li C."/>
            <person name="Du R."/>
            <person name="Wang X."/>
            <person name="Sun T."/>
            <person name="Guo L."/>
            <person name="Liang H."/>
            <person name="Lu P."/>
            <person name="Wu Y."/>
            <person name="Zhang Z."/>
            <person name="Ro D.K."/>
            <person name="Shang Y."/>
            <person name="Huang S."/>
            <person name="Yan J."/>
        </authorList>
    </citation>
    <scope>NUCLEOTIDE SEQUENCE [LARGE SCALE GENOMIC DNA]</scope>
    <source>
        <strain evidence="1">Ta-2019</strain>
    </source>
</reference>
<sequence length="70" mass="8017">YLLKQPVIDGRLAKWIFKIQQFDLELETCKTIKGNELAKHLAENVDSNINVVILTVDDALHVVPHFQTMT</sequence>